<dbReference type="Pfam" id="PF00078">
    <property type="entry name" value="RVT_1"/>
    <property type="match status" value="1"/>
</dbReference>
<reference evidence="3" key="1">
    <citation type="submission" date="2023-09" db="EMBL/GenBank/DDBJ databases">
        <title>Arcobacter tbilisiensis sp. nov. isolated from chicken meat in Tbilisi, Georgia.</title>
        <authorList>
            <person name="Matthias R."/>
            <person name="Zautner A.E."/>
        </authorList>
    </citation>
    <scope>NUCLEOTIDE SEQUENCE</scope>
    <source>
        <strain evidence="3">LEO 52</strain>
    </source>
</reference>
<organism evidence="3">
    <name type="scientific">Arcobacter sp. AZ-2023</name>
    <dbReference type="NCBI Taxonomy" id="3074453"/>
    <lineage>
        <taxon>Bacteria</taxon>
        <taxon>Pseudomonadati</taxon>
        <taxon>Campylobacterota</taxon>
        <taxon>Epsilonproteobacteria</taxon>
        <taxon>Campylobacterales</taxon>
        <taxon>Arcobacteraceae</taxon>
        <taxon>Arcobacter</taxon>
    </lineage>
</organism>
<evidence type="ECO:0000259" key="2">
    <source>
        <dbReference type="Pfam" id="PF00078"/>
    </source>
</evidence>
<proteinExistence type="inferred from homology"/>
<dbReference type="AlphaFoldDB" id="A0AA96DP47"/>
<keyword evidence="3" id="KW-0548">Nucleotidyltransferase</keyword>
<dbReference type="CDD" id="cd01651">
    <property type="entry name" value="RT_G2_intron"/>
    <property type="match status" value="1"/>
</dbReference>
<dbReference type="InterPro" id="IPR043502">
    <property type="entry name" value="DNA/RNA_pol_sf"/>
</dbReference>
<dbReference type="InterPro" id="IPR000477">
    <property type="entry name" value="RT_dom"/>
</dbReference>
<name>A0AA96DP47_9BACT</name>
<keyword evidence="3" id="KW-0808">Transferase</keyword>
<dbReference type="PANTHER" id="PTHR34047:SF8">
    <property type="entry name" value="PROTEIN YKFC"/>
    <property type="match status" value="1"/>
</dbReference>
<keyword evidence="3" id="KW-0695">RNA-directed DNA polymerase</keyword>
<gene>
    <name evidence="3" type="ORF">RMQ68_03565</name>
</gene>
<feature type="domain" description="Reverse transcriptase" evidence="2">
    <location>
        <begin position="67"/>
        <end position="275"/>
    </location>
</feature>
<evidence type="ECO:0000256" key="1">
    <source>
        <dbReference type="ARBA" id="ARBA00034120"/>
    </source>
</evidence>
<comment type="similarity">
    <text evidence="1">Belongs to the bacterial reverse transcriptase family.</text>
</comment>
<evidence type="ECO:0000313" key="3">
    <source>
        <dbReference type="EMBL" id="WNL30475.1"/>
    </source>
</evidence>
<accession>A0AA96DP47</accession>
<dbReference type="InterPro" id="IPR051083">
    <property type="entry name" value="GrpII_Intron_Splice-Mob/Def"/>
</dbReference>
<dbReference type="SUPFAM" id="SSF56672">
    <property type="entry name" value="DNA/RNA polymerases"/>
    <property type="match status" value="1"/>
</dbReference>
<sequence length="301" mass="35321">MFSSSLEHIFTEQNLKDSFLEISSNSSGLDEISYSEFKKDLSKNIEAIKLSIIKGTYIPEPLKKIEINKENSNEKRQIAISSIKDKLIQKVLYIALRDYFETTFSDKSYAYRKDKSTLKAINRTSQFINEKYHWILKTDIDNFFETINHDKLLKILDRQISDKRVIKLISLFIQIGSFKSYDYFDHYQGVHQGDILSPLLSNIYLDLMDRFLEKIEVLHIRYADDFVVFLKEQQEAIKTKQLLDEFLKTLDLSLGEDKTKITHVKDGFIFLGVHFIGKNRFVDNERLQKSISNLHHIAKTN</sequence>
<dbReference type="PANTHER" id="PTHR34047">
    <property type="entry name" value="NUCLEAR INTRON MATURASE 1, MITOCHONDRIAL-RELATED"/>
    <property type="match status" value="1"/>
</dbReference>
<protein>
    <submittedName>
        <fullName evidence="3">Reverse transcriptase domain-containing protein</fullName>
    </submittedName>
</protein>
<dbReference type="EMBL" id="CP134854">
    <property type="protein sequence ID" value="WNL30475.1"/>
    <property type="molecule type" value="Genomic_DNA"/>
</dbReference>
<dbReference type="GO" id="GO:0003964">
    <property type="term" value="F:RNA-directed DNA polymerase activity"/>
    <property type="evidence" value="ECO:0007669"/>
    <property type="project" value="UniProtKB-KW"/>
</dbReference>